<proteinExistence type="predicted"/>
<protein>
    <submittedName>
        <fullName evidence="3 4">Uncharacterized protein</fullName>
    </submittedName>
</protein>
<name>A0AA85JC12_TRIRE</name>
<evidence type="ECO:0000313" key="3">
    <source>
        <dbReference type="WBParaSite" id="TREG1_141050.1"/>
    </source>
</evidence>
<dbReference type="AlphaFoldDB" id="A0AA85JC12"/>
<evidence type="ECO:0000313" key="2">
    <source>
        <dbReference type="Proteomes" id="UP000050795"/>
    </source>
</evidence>
<dbReference type="WBParaSite" id="TREG1_141050.1">
    <property type="protein sequence ID" value="TREG1_141050.1"/>
    <property type="gene ID" value="TREG1_141050"/>
</dbReference>
<reference evidence="3 4" key="2">
    <citation type="submission" date="2023-11" db="UniProtKB">
        <authorList>
            <consortium name="WormBaseParasite"/>
        </authorList>
    </citation>
    <scope>IDENTIFICATION</scope>
</reference>
<dbReference type="WBParaSite" id="TREG1_141050.2">
    <property type="protein sequence ID" value="TREG1_141050.2"/>
    <property type="gene ID" value="TREG1_141050"/>
</dbReference>
<evidence type="ECO:0000313" key="4">
    <source>
        <dbReference type="WBParaSite" id="TREG1_141050.2"/>
    </source>
</evidence>
<organism evidence="2 3">
    <name type="scientific">Trichobilharzia regenti</name>
    <name type="common">Nasal bird schistosome</name>
    <dbReference type="NCBI Taxonomy" id="157069"/>
    <lineage>
        <taxon>Eukaryota</taxon>
        <taxon>Metazoa</taxon>
        <taxon>Spiralia</taxon>
        <taxon>Lophotrochozoa</taxon>
        <taxon>Platyhelminthes</taxon>
        <taxon>Trematoda</taxon>
        <taxon>Digenea</taxon>
        <taxon>Strigeidida</taxon>
        <taxon>Schistosomatoidea</taxon>
        <taxon>Schistosomatidae</taxon>
        <taxon>Trichobilharzia</taxon>
    </lineage>
</organism>
<reference evidence="2" key="1">
    <citation type="submission" date="2022-06" db="EMBL/GenBank/DDBJ databases">
        <authorList>
            <person name="Berger JAMES D."/>
            <person name="Berger JAMES D."/>
        </authorList>
    </citation>
    <scope>NUCLEOTIDE SEQUENCE [LARGE SCALE GENOMIC DNA]</scope>
</reference>
<feature type="compositionally biased region" description="Polar residues" evidence="1">
    <location>
        <begin position="9"/>
        <end position="21"/>
    </location>
</feature>
<accession>A0AA85JC12</accession>
<keyword evidence="2" id="KW-1185">Reference proteome</keyword>
<evidence type="ECO:0000256" key="1">
    <source>
        <dbReference type="SAM" id="MobiDB-lite"/>
    </source>
</evidence>
<feature type="region of interest" description="Disordered" evidence="1">
    <location>
        <begin position="1"/>
        <end position="21"/>
    </location>
</feature>
<sequence length="62" mass="7285">MMFKLLEETTISPSENPQSFNPSTNKLCIHSVVCFYSCYYFCIIHAHLMYMEIYVVTFAFTV</sequence>
<dbReference type="Proteomes" id="UP000050795">
    <property type="component" value="Unassembled WGS sequence"/>
</dbReference>